<dbReference type="Gene3D" id="2.40.160.60">
    <property type="entry name" value="Outer membrane protein transport protein (OMPP1/FadL/TodX)"/>
    <property type="match status" value="1"/>
</dbReference>
<dbReference type="GO" id="GO:0015483">
    <property type="term" value="F:long-chain fatty acid transporting porin activity"/>
    <property type="evidence" value="ECO:0007669"/>
    <property type="project" value="TreeGrafter"/>
</dbReference>
<dbReference type="EMBL" id="FNFD01000010">
    <property type="protein sequence ID" value="SDK75879.1"/>
    <property type="molecule type" value="Genomic_DNA"/>
</dbReference>
<accession>A0A1G9EIB5</accession>
<dbReference type="Pfam" id="PF03349">
    <property type="entry name" value="Toluene_X"/>
    <property type="match status" value="1"/>
</dbReference>
<dbReference type="STRING" id="137658.SAMN05216186_11073"/>
<evidence type="ECO:0000313" key="9">
    <source>
        <dbReference type="EMBL" id="SDK75879.1"/>
    </source>
</evidence>
<evidence type="ECO:0000256" key="8">
    <source>
        <dbReference type="SAM" id="SignalP"/>
    </source>
</evidence>
<comment type="similarity">
    <text evidence="2">Belongs to the OmpP1/FadL family.</text>
</comment>
<keyword evidence="6" id="KW-0472">Membrane</keyword>
<dbReference type="PANTHER" id="PTHR35093:SF8">
    <property type="entry name" value="OUTER MEMBRANE PROTEIN NMB0088-RELATED"/>
    <property type="match status" value="1"/>
</dbReference>
<dbReference type="RefSeq" id="WP_084339636.1">
    <property type="nucleotide sequence ID" value="NZ_FNFD01000010.1"/>
</dbReference>
<evidence type="ECO:0000313" key="10">
    <source>
        <dbReference type="Proteomes" id="UP000198706"/>
    </source>
</evidence>
<evidence type="ECO:0000256" key="3">
    <source>
        <dbReference type="ARBA" id="ARBA00022452"/>
    </source>
</evidence>
<evidence type="ECO:0000256" key="4">
    <source>
        <dbReference type="ARBA" id="ARBA00022692"/>
    </source>
</evidence>
<sequence length="429" mass="46453">MRKVCLKTSIALALTALSTQTLANGIAINEQSVSGMGTAFAGRSSSAQDASTLYGNPAGLSKLKRSEVSGGLAAIKAKVEIDDASSSASGTNDGDMVPFASVPFGYFATPLNDDWHFGIGVYAPFALISDYEKSFQGRYKGLYSKVQVVTLQPTLSYQINDRVSVGFGPTINRIDGKLTNMLATNALNGGNGDTKLNIKGDDTALGYNIGVLVDINDRTTWGLTYHSKVDYTLEGRTKVSNSPALLGLDGSYDAKLDFTTPESVDTSITYKLDDRWTLYGGATWTRWSRLDKIVVENEGIPALVSGQFSTLTEEMHWEDTWSYAIGAAYQLNRQWVLRTGFALDASPTSNADRTVRIPVGNRKVFSLGAGWSPNEDLTIDVAYSYLRESKASVNQESSGQIGPFTLQPGYNAEYRNSAHGIGTQVTYRF</sequence>
<dbReference type="GO" id="GO:0009279">
    <property type="term" value="C:cell outer membrane"/>
    <property type="evidence" value="ECO:0007669"/>
    <property type="project" value="UniProtKB-SubCell"/>
</dbReference>
<keyword evidence="7" id="KW-0998">Cell outer membrane</keyword>
<dbReference type="InterPro" id="IPR005017">
    <property type="entry name" value="OMPP1/FadL/TodX"/>
</dbReference>
<evidence type="ECO:0000256" key="6">
    <source>
        <dbReference type="ARBA" id="ARBA00023136"/>
    </source>
</evidence>
<evidence type="ECO:0000256" key="2">
    <source>
        <dbReference type="ARBA" id="ARBA00008163"/>
    </source>
</evidence>
<protein>
    <submittedName>
        <fullName evidence="9">Long-chain fatty acid transport protein</fullName>
    </submittedName>
</protein>
<proteinExistence type="inferred from homology"/>
<name>A0A1G9EIB5_9PSED</name>
<feature type="chain" id="PRO_5011690066" evidence="8">
    <location>
        <begin position="24"/>
        <end position="429"/>
    </location>
</feature>
<gene>
    <name evidence="9" type="ORF">SAMN05216186_11073</name>
</gene>
<dbReference type="AlphaFoldDB" id="A0A1G9EIB5"/>
<keyword evidence="4" id="KW-0812">Transmembrane</keyword>
<evidence type="ECO:0000256" key="5">
    <source>
        <dbReference type="ARBA" id="ARBA00022729"/>
    </source>
</evidence>
<dbReference type="PANTHER" id="PTHR35093">
    <property type="entry name" value="OUTER MEMBRANE PROTEIN NMB0088-RELATED"/>
    <property type="match status" value="1"/>
</dbReference>
<dbReference type="Proteomes" id="UP000198706">
    <property type="component" value="Unassembled WGS sequence"/>
</dbReference>
<comment type="subcellular location">
    <subcellularLocation>
        <location evidence="1">Cell outer membrane</location>
        <topology evidence="1">Multi-pass membrane protein</topology>
    </subcellularLocation>
</comment>
<keyword evidence="3" id="KW-1134">Transmembrane beta strand</keyword>
<dbReference type="SUPFAM" id="SSF56935">
    <property type="entry name" value="Porins"/>
    <property type="match status" value="1"/>
</dbReference>
<evidence type="ECO:0000256" key="1">
    <source>
        <dbReference type="ARBA" id="ARBA00004571"/>
    </source>
</evidence>
<reference evidence="9 10" key="1">
    <citation type="submission" date="2016-10" db="EMBL/GenBank/DDBJ databases">
        <authorList>
            <person name="de Groot N.N."/>
        </authorList>
    </citation>
    <scope>NUCLEOTIDE SEQUENCE [LARGE SCALE GENOMIC DNA]</scope>
    <source>
        <strain evidence="9 10">JCM 21544</strain>
    </source>
</reference>
<evidence type="ECO:0000256" key="7">
    <source>
        <dbReference type="ARBA" id="ARBA00023237"/>
    </source>
</evidence>
<organism evidence="9 10">
    <name type="scientific">Pseudomonas indica</name>
    <dbReference type="NCBI Taxonomy" id="137658"/>
    <lineage>
        <taxon>Bacteria</taxon>
        <taxon>Pseudomonadati</taxon>
        <taxon>Pseudomonadota</taxon>
        <taxon>Gammaproteobacteria</taxon>
        <taxon>Pseudomonadales</taxon>
        <taxon>Pseudomonadaceae</taxon>
        <taxon>Pseudomonas</taxon>
    </lineage>
</organism>
<feature type="signal peptide" evidence="8">
    <location>
        <begin position="1"/>
        <end position="23"/>
    </location>
</feature>
<keyword evidence="5 8" id="KW-0732">Signal</keyword>
<keyword evidence="10" id="KW-1185">Reference proteome</keyword>